<dbReference type="OrthoDB" id="5344325at2759"/>
<comment type="subcellular location">
    <subcellularLocation>
        <location evidence="1">Nucleus</location>
    </subcellularLocation>
</comment>
<dbReference type="Proteomes" id="UP000030678">
    <property type="component" value="Unassembled WGS sequence"/>
</dbReference>
<evidence type="ECO:0000256" key="1">
    <source>
        <dbReference type="ARBA" id="ARBA00004123"/>
    </source>
</evidence>
<gene>
    <name evidence="5" type="ORF">G647_03713</name>
</gene>
<evidence type="ECO:0000256" key="2">
    <source>
        <dbReference type="ARBA" id="ARBA00023242"/>
    </source>
</evidence>
<dbReference type="GO" id="GO:0006351">
    <property type="term" value="P:DNA-templated transcription"/>
    <property type="evidence" value="ECO:0007669"/>
    <property type="project" value="InterPro"/>
</dbReference>
<dbReference type="InterPro" id="IPR007219">
    <property type="entry name" value="XnlR_reg_dom"/>
</dbReference>
<keyword evidence="2" id="KW-0539">Nucleus</keyword>
<dbReference type="RefSeq" id="XP_008726280.1">
    <property type="nucleotide sequence ID" value="XM_008728058.1"/>
</dbReference>
<dbReference type="PANTHER" id="PTHR31001">
    <property type="entry name" value="UNCHARACTERIZED TRANSCRIPTIONAL REGULATORY PROTEIN"/>
    <property type="match status" value="1"/>
</dbReference>
<dbReference type="VEuPathDB" id="FungiDB:G647_03713"/>
<evidence type="ECO:0000259" key="4">
    <source>
        <dbReference type="SMART" id="SM00906"/>
    </source>
</evidence>
<dbReference type="Pfam" id="PF04082">
    <property type="entry name" value="Fungal_trans"/>
    <property type="match status" value="1"/>
</dbReference>
<name>V9DBQ1_9EURO</name>
<organism evidence="5 6">
    <name type="scientific">Cladophialophora carrionii CBS 160.54</name>
    <dbReference type="NCBI Taxonomy" id="1279043"/>
    <lineage>
        <taxon>Eukaryota</taxon>
        <taxon>Fungi</taxon>
        <taxon>Dikarya</taxon>
        <taxon>Ascomycota</taxon>
        <taxon>Pezizomycotina</taxon>
        <taxon>Eurotiomycetes</taxon>
        <taxon>Chaetothyriomycetidae</taxon>
        <taxon>Chaetothyriales</taxon>
        <taxon>Herpotrichiellaceae</taxon>
        <taxon>Cladophialophora</taxon>
    </lineage>
</organism>
<evidence type="ECO:0000313" key="5">
    <source>
        <dbReference type="EMBL" id="ETI24344.1"/>
    </source>
</evidence>
<dbReference type="GO" id="GO:0005634">
    <property type="term" value="C:nucleus"/>
    <property type="evidence" value="ECO:0007669"/>
    <property type="project" value="UniProtKB-SubCell"/>
</dbReference>
<dbReference type="CDD" id="cd12148">
    <property type="entry name" value="fungal_TF_MHR"/>
    <property type="match status" value="1"/>
</dbReference>
<feature type="compositionally biased region" description="Polar residues" evidence="3">
    <location>
        <begin position="523"/>
        <end position="543"/>
    </location>
</feature>
<sequence length="971" mass="109651">MGYSSTAGSNALADFKQAGVLFRKEHGVHAVSTADHDPVAQTEASRSIVANVRLPSKMAIHKLVEVFFNDVNWQYFIIEKQYFDSLLNCWYGTNVKTLSHLSHEELGRELYYFPALLFQVLGLAIQFLPLKSPVWEYLSQADMALCHKYSDTGVELMTRGQRPHAALTVVQADFLRASWLKNIGKGVEAWHSIGSAIRSAQELELHRHEEPYKHASSSPGANLSRMWYEEYKRRLWMNLCTWDTLTAMILGRPRAIHPDDCDVEEPNECNIPPDPSSCVPGSQEVIGGRDRPNTVSSNLFLYRLSNVWHAAKEQKADRPWSTDYSVVQQLHDQVHLIMGRLPLTLRHENPDLSWDDQYPYLRYQREDILTKANLMLVALHRPHIKHRAESRRAALQASIVILDSQHRSFIMARPHQYKFFGLSFYTIDASLLLSVVTARYLPQMDSAVMAKIDSILHQAMNRLSAMHSYSPIARSGLTILSQCYNVLQMRLERSTATWYLPKAVATEPGNFALDSGVDVMSDSLSEQQSHLPLPQSQEHNQQEPVWGAPTSLSTGYSASSRPISRELNSSESGWTFDTSVDARTIPTTAAQPSPHLEPSTTDFDETYWLSMINEVPDVTNTDPTEALKVGPTVEAASMEYNTVWNQIQFRISKERMQTAQAQEKAISAEDHAKVKALAGMVKMPRSFIFKNPDEYGMEGWYDLSIQSDDGTPLEAWYIPARGGESDRLVIFNHALPMCRAGYPGHMGPPWSEFIEPVEIDFVVQYKHLTDAGYNVLTYDFRNHGQSGAANGGVSGIGQWEWRDCVGVKRFVDIHPRLGRMKKALFSQCLGGVSQYAAITKRPELFDDIRCMCSPLVPNMSAVFSKLSGAQGISQYQELIDLELLKLGGFPAADMSGKLWAPNVKLPILMWQVHDDAIIENPSDAQSTFDALASRDKELYWIEGTTKRFEDGYNWFGRHPEKVLAFLKKYTD</sequence>
<feature type="compositionally biased region" description="Polar residues" evidence="3">
    <location>
        <begin position="550"/>
        <end position="570"/>
    </location>
</feature>
<feature type="region of interest" description="Disordered" evidence="3">
    <location>
        <begin position="523"/>
        <end position="570"/>
    </location>
</feature>
<dbReference type="AlphaFoldDB" id="V9DBQ1"/>
<dbReference type="SUPFAM" id="SSF53474">
    <property type="entry name" value="alpha/beta-Hydrolases"/>
    <property type="match status" value="1"/>
</dbReference>
<dbReference type="InterPro" id="IPR050613">
    <property type="entry name" value="Sec_Metabolite_Reg"/>
</dbReference>
<dbReference type="InterPro" id="IPR029058">
    <property type="entry name" value="AB_hydrolase_fold"/>
</dbReference>
<proteinExistence type="predicted"/>
<evidence type="ECO:0000256" key="3">
    <source>
        <dbReference type="SAM" id="MobiDB-lite"/>
    </source>
</evidence>
<protein>
    <recommendedName>
        <fullName evidence="4">Xylanolytic transcriptional activator regulatory domain-containing protein</fullName>
    </recommendedName>
</protein>
<dbReference type="PANTHER" id="PTHR31001:SF87">
    <property type="entry name" value="COL-21"/>
    <property type="match status" value="1"/>
</dbReference>
<dbReference type="EMBL" id="KB822704">
    <property type="protein sequence ID" value="ETI24344.1"/>
    <property type="molecule type" value="Genomic_DNA"/>
</dbReference>
<feature type="domain" description="Xylanolytic transcriptional activator regulatory" evidence="4">
    <location>
        <begin position="189"/>
        <end position="272"/>
    </location>
</feature>
<reference evidence="5 6" key="1">
    <citation type="submission" date="2013-03" db="EMBL/GenBank/DDBJ databases">
        <title>The Genome Sequence of Cladophialophora carrionii CBS 160.54.</title>
        <authorList>
            <consortium name="The Broad Institute Genomics Platform"/>
            <person name="Cuomo C."/>
            <person name="de Hoog S."/>
            <person name="Gorbushina A."/>
            <person name="Walker B."/>
            <person name="Young S.K."/>
            <person name="Zeng Q."/>
            <person name="Gargeya S."/>
            <person name="Fitzgerald M."/>
            <person name="Haas B."/>
            <person name="Abouelleil A."/>
            <person name="Allen A.W."/>
            <person name="Alvarado L."/>
            <person name="Arachchi H.M."/>
            <person name="Berlin A.M."/>
            <person name="Chapman S.B."/>
            <person name="Gainer-Dewar J."/>
            <person name="Goldberg J."/>
            <person name="Griggs A."/>
            <person name="Gujja S."/>
            <person name="Hansen M."/>
            <person name="Howarth C."/>
            <person name="Imamovic A."/>
            <person name="Ireland A."/>
            <person name="Larimer J."/>
            <person name="McCowan C."/>
            <person name="Murphy C."/>
            <person name="Pearson M."/>
            <person name="Poon T.W."/>
            <person name="Priest M."/>
            <person name="Roberts A."/>
            <person name="Saif S."/>
            <person name="Shea T."/>
            <person name="Sisk P."/>
            <person name="Sykes S."/>
            <person name="Wortman J."/>
            <person name="Nusbaum C."/>
            <person name="Birren B."/>
        </authorList>
    </citation>
    <scope>NUCLEOTIDE SEQUENCE [LARGE SCALE GENOMIC DNA]</scope>
    <source>
        <strain evidence="5 6">CBS 160.54</strain>
    </source>
</reference>
<accession>V9DBQ1</accession>
<dbReference type="GO" id="GO:0003677">
    <property type="term" value="F:DNA binding"/>
    <property type="evidence" value="ECO:0007669"/>
    <property type="project" value="InterPro"/>
</dbReference>
<dbReference type="Gene3D" id="3.40.50.1820">
    <property type="entry name" value="alpha/beta hydrolase"/>
    <property type="match status" value="1"/>
</dbReference>
<dbReference type="GO" id="GO:0008270">
    <property type="term" value="F:zinc ion binding"/>
    <property type="evidence" value="ECO:0007669"/>
    <property type="project" value="InterPro"/>
</dbReference>
<dbReference type="HOGENOM" id="CLU_305427_0_0_1"/>
<dbReference type="GeneID" id="19982206"/>
<dbReference type="SMART" id="SM00906">
    <property type="entry name" value="Fungal_trans"/>
    <property type="match status" value="1"/>
</dbReference>
<evidence type="ECO:0000313" key="6">
    <source>
        <dbReference type="Proteomes" id="UP000030678"/>
    </source>
</evidence>